<sequence>MMQFYKKRDFGAFISDSFAFFKQYGKNYFKNYILLNGLLMIVMVAIFIFGYRELFMQIFGSNMSGESYYFESYFENNMGMFIGVGIVTFLLFMALMIVNYLFPVFYMKRLADGQTTIKTDDILADFKQNSGKIGKLLLGLIFIVMPLATIIVGVSYALIFVVIGFFILLLVFPVVINIINFLMFDYFNSSRGFFESLSYSIRSQFSYANNREGSPYWKYWGATLVLLIILYVITTIFTMIPMILFMLNLFTTAPDGNFEQNPFTGGFGVLIFVLYGVSTLVSFFLSNLLYVNSGLMYYDSRRDFHQKVELEEIETIGVNE</sequence>
<feature type="transmembrane region" description="Helical" evidence="1">
    <location>
        <begin position="219"/>
        <end position="247"/>
    </location>
</feature>
<evidence type="ECO:0008006" key="4">
    <source>
        <dbReference type="Google" id="ProtNLM"/>
    </source>
</evidence>
<accession>A0A085Z2Y4</accession>
<dbReference type="EMBL" id="JPRP01000002">
    <property type="protein sequence ID" value="KFE98797.1"/>
    <property type="molecule type" value="Genomic_DNA"/>
</dbReference>
<comment type="caution">
    <text evidence="2">The sequence shown here is derived from an EMBL/GenBank/DDBJ whole genome shotgun (WGS) entry which is preliminary data.</text>
</comment>
<dbReference type="Proteomes" id="UP000028713">
    <property type="component" value="Unassembled WGS sequence"/>
</dbReference>
<keyword evidence="1" id="KW-0812">Transmembrane</keyword>
<gene>
    <name evidence="2" type="ORF">IX39_15385</name>
</gene>
<feature type="transmembrane region" description="Helical" evidence="1">
    <location>
        <begin position="165"/>
        <end position="187"/>
    </location>
</feature>
<evidence type="ECO:0000256" key="1">
    <source>
        <dbReference type="SAM" id="Phobius"/>
    </source>
</evidence>
<dbReference type="OrthoDB" id="1149172at2"/>
<dbReference type="STRING" id="236814.IX39_15385"/>
<dbReference type="RefSeq" id="WP_034678078.1">
    <property type="nucleotide sequence ID" value="NZ_FPAP01000002.1"/>
</dbReference>
<organism evidence="2 3">
    <name type="scientific">Chryseobacterium formosense</name>
    <dbReference type="NCBI Taxonomy" id="236814"/>
    <lineage>
        <taxon>Bacteria</taxon>
        <taxon>Pseudomonadati</taxon>
        <taxon>Bacteroidota</taxon>
        <taxon>Flavobacteriia</taxon>
        <taxon>Flavobacteriales</taxon>
        <taxon>Weeksellaceae</taxon>
        <taxon>Chryseobacterium group</taxon>
        <taxon>Chryseobacterium</taxon>
    </lineage>
</organism>
<dbReference type="eggNOG" id="ENOG502ZCGS">
    <property type="taxonomic scope" value="Bacteria"/>
</dbReference>
<feature type="transmembrane region" description="Helical" evidence="1">
    <location>
        <begin position="78"/>
        <end position="102"/>
    </location>
</feature>
<protein>
    <recommendedName>
        <fullName evidence="4">DUF4013 domain-containing protein</fullName>
    </recommendedName>
</protein>
<feature type="transmembrane region" description="Helical" evidence="1">
    <location>
        <begin position="32"/>
        <end position="51"/>
    </location>
</feature>
<evidence type="ECO:0000313" key="3">
    <source>
        <dbReference type="Proteomes" id="UP000028713"/>
    </source>
</evidence>
<proteinExistence type="predicted"/>
<evidence type="ECO:0000313" key="2">
    <source>
        <dbReference type="EMBL" id="KFE98797.1"/>
    </source>
</evidence>
<keyword evidence="1" id="KW-0472">Membrane</keyword>
<feature type="transmembrane region" description="Helical" evidence="1">
    <location>
        <begin position="267"/>
        <end position="291"/>
    </location>
</feature>
<name>A0A085Z2Y4_9FLAO</name>
<dbReference type="AlphaFoldDB" id="A0A085Z2Y4"/>
<reference evidence="2 3" key="1">
    <citation type="submission" date="2014-07" db="EMBL/GenBank/DDBJ databases">
        <title>Genome of Chryseobacterium formosense LMG 24722.</title>
        <authorList>
            <person name="Pipes S.E."/>
            <person name="Stropko S.J."/>
            <person name="Newman J.D."/>
        </authorList>
    </citation>
    <scope>NUCLEOTIDE SEQUENCE [LARGE SCALE GENOMIC DNA]</scope>
    <source>
        <strain evidence="2 3">LMG 24722</strain>
    </source>
</reference>
<feature type="transmembrane region" description="Helical" evidence="1">
    <location>
        <begin position="136"/>
        <end position="159"/>
    </location>
</feature>
<keyword evidence="1" id="KW-1133">Transmembrane helix</keyword>
<keyword evidence="3" id="KW-1185">Reference proteome</keyword>